<dbReference type="KEGG" id="ahb:bsdtb5_31050"/>
<dbReference type="InterPro" id="IPR036390">
    <property type="entry name" value="WH_DNA-bd_sf"/>
</dbReference>
<dbReference type="CDD" id="cd00038">
    <property type="entry name" value="CAP_ED"/>
    <property type="match status" value="1"/>
</dbReference>
<dbReference type="PROSITE" id="PS50042">
    <property type="entry name" value="CNMP_BINDING_3"/>
    <property type="match status" value="1"/>
</dbReference>
<protein>
    <submittedName>
        <fullName evidence="6">Crp/Fnr family transcriptional regulator</fullName>
    </submittedName>
</protein>
<keyword evidence="1" id="KW-0805">Transcription regulation</keyword>
<dbReference type="PRINTS" id="PR00034">
    <property type="entry name" value="HTHCRP"/>
</dbReference>
<dbReference type="Pfam" id="PF13545">
    <property type="entry name" value="HTH_Crp_2"/>
    <property type="match status" value="1"/>
</dbReference>
<keyword evidence="2" id="KW-0238">DNA-binding</keyword>
<dbReference type="PANTHER" id="PTHR24567:SF28">
    <property type="entry name" value="LISTERIOLYSIN REGULATORY PROTEIN"/>
    <property type="match status" value="1"/>
</dbReference>
<dbReference type="GO" id="GO:0005829">
    <property type="term" value="C:cytosol"/>
    <property type="evidence" value="ECO:0007669"/>
    <property type="project" value="TreeGrafter"/>
</dbReference>
<dbReference type="RefSeq" id="WP_271712901.1">
    <property type="nucleotide sequence ID" value="NZ_AP024169.1"/>
</dbReference>
<dbReference type="SMART" id="SM00419">
    <property type="entry name" value="HTH_CRP"/>
    <property type="match status" value="1"/>
</dbReference>
<dbReference type="Gene3D" id="2.60.120.10">
    <property type="entry name" value="Jelly Rolls"/>
    <property type="match status" value="1"/>
</dbReference>
<dbReference type="SMART" id="SM00100">
    <property type="entry name" value="cNMP"/>
    <property type="match status" value="1"/>
</dbReference>
<gene>
    <name evidence="6" type="ORF">bsdtb5_31050</name>
</gene>
<feature type="domain" description="Cyclic nucleotide-binding" evidence="4">
    <location>
        <begin position="34"/>
        <end position="154"/>
    </location>
</feature>
<dbReference type="Proteomes" id="UP000595897">
    <property type="component" value="Chromosome"/>
</dbReference>
<keyword evidence="3" id="KW-0804">Transcription</keyword>
<evidence type="ECO:0000256" key="2">
    <source>
        <dbReference type="ARBA" id="ARBA00023125"/>
    </source>
</evidence>
<feature type="domain" description="HTH crp-type" evidence="5">
    <location>
        <begin position="168"/>
        <end position="238"/>
    </location>
</feature>
<dbReference type="Gene3D" id="1.10.10.10">
    <property type="entry name" value="Winged helix-like DNA-binding domain superfamily/Winged helix DNA-binding domain"/>
    <property type="match status" value="1"/>
</dbReference>
<dbReference type="SUPFAM" id="SSF51206">
    <property type="entry name" value="cAMP-binding domain-like"/>
    <property type="match status" value="1"/>
</dbReference>
<dbReference type="InterPro" id="IPR050397">
    <property type="entry name" value="Env_Response_Regulators"/>
</dbReference>
<dbReference type="EMBL" id="AP024169">
    <property type="protein sequence ID" value="BCN31810.1"/>
    <property type="molecule type" value="Genomic_DNA"/>
</dbReference>
<evidence type="ECO:0000313" key="7">
    <source>
        <dbReference type="Proteomes" id="UP000595897"/>
    </source>
</evidence>
<dbReference type="InterPro" id="IPR012318">
    <property type="entry name" value="HTH_CRP"/>
</dbReference>
<evidence type="ECO:0000259" key="4">
    <source>
        <dbReference type="PROSITE" id="PS50042"/>
    </source>
</evidence>
<proteinExistence type="predicted"/>
<dbReference type="InterPro" id="IPR000595">
    <property type="entry name" value="cNMP-bd_dom"/>
</dbReference>
<sequence length="247" mass="28392">MRARMDEKVKDDQCHSHTNHCECQHNSCISVVPIFNHLEEKQMCEIAKVMHTVSYKKGEVIYRAGNDSDSLYIVSKGKVKIYRLSESGKEQLIRILQIGDFTGELALFNECIHEAYAEAMEQVEICKMKRTDLQELLIKYPSISLKLLSEFSNRLGEAEKQTTRFATEKVDTRIALYLAECLEDSKHSSEFVLPMTKKNLASYLGTTPETISRKFYEFEDAGLIKQIAHNRIEILDLEELLLIYGKA</sequence>
<name>A0A7R7EMR6_9FIRM</name>
<dbReference type="InterPro" id="IPR036388">
    <property type="entry name" value="WH-like_DNA-bd_sf"/>
</dbReference>
<keyword evidence="7" id="KW-1185">Reference proteome</keyword>
<dbReference type="GO" id="GO:0003677">
    <property type="term" value="F:DNA binding"/>
    <property type="evidence" value="ECO:0007669"/>
    <property type="project" value="UniProtKB-KW"/>
</dbReference>
<organism evidence="6 7">
    <name type="scientific">Anaeromicropila herbilytica</name>
    <dbReference type="NCBI Taxonomy" id="2785025"/>
    <lineage>
        <taxon>Bacteria</taxon>
        <taxon>Bacillati</taxon>
        <taxon>Bacillota</taxon>
        <taxon>Clostridia</taxon>
        <taxon>Lachnospirales</taxon>
        <taxon>Lachnospiraceae</taxon>
        <taxon>Anaeromicropila</taxon>
    </lineage>
</organism>
<dbReference type="Pfam" id="PF00027">
    <property type="entry name" value="cNMP_binding"/>
    <property type="match status" value="1"/>
</dbReference>
<dbReference type="PANTHER" id="PTHR24567">
    <property type="entry name" value="CRP FAMILY TRANSCRIPTIONAL REGULATORY PROTEIN"/>
    <property type="match status" value="1"/>
</dbReference>
<reference evidence="6 7" key="1">
    <citation type="submission" date="2020-11" db="EMBL/GenBank/DDBJ databases">
        <title>Draft genome sequencing of a Lachnospiraceae strain isolated from anoxic soil subjected to BSD treatment.</title>
        <authorList>
            <person name="Uek A."/>
            <person name="Tonouchi A."/>
        </authorList>
    </citation>
    <scope>NUCLEOTIDE SEQUENCE [LARGE SCALE GENOMIC DNA]</scope>
    <source>
        <strain evidence="6 7">TB5</strain>
    </source>
</reference>
<evidence type="ECO:0000259" key="5">
    <source>
        <dbReference type="PROSITE" id="PS51063"/>
    </source>
</evidence>
<dbReference type="InterPro" id="IPR014710">
    <property type="entry name" value="RmlC-like_jellyroll"/>
</dbReference>
<evidence type="ECO:0000313" key="6">
    <source>
        <dbReference type="EMBL" id="BCN31810.1"/>
    </source>
</evidence>
<dbReference type="AlphaFoldDB" id="A0A7R7EMR6"/>
<evidence type="ECO:0000256" key="3">
    <source>
        <dbReference type="ARBA" id="ARBA00023163"/>
    </source>
</evidence>
<evidence type="ECO:0000256" key="1">
    <source>
        <dbReference type="ARBA" id="ARBA00023015"/>
    </source>
</evidence>
<dbReference type="GO" id="GO:0003700">
    <property type="term" value="F:DNA-binding transcription factor activity"/>
    <property type="evidence" value="ECO:0007669"/>
    <property type="project" value="TreeGrafter"/>
</dbReference>
<dbReference type="InterPro" id="IPR018490">
    <property type="entry name" value="cNMP-bd_dom_sf"/>
</dbReference>
<dbReference type="SUPFAM" id="SSF46785">
    <property type="entry name" value="Winged helix' DNA-binding domain"/>
    <property type="match status" value="1"/>
</dbReference>
<accession>A0A7R7EMR6</accession>
<dbReference type="PROSITE" id="PS51063">
    <property type="entry name" value="HTH_CRP_2"/>
    <property type="match status" value="1"/>
</dbReference>